<protein>
    <recommendedName>
        <fullName evidence="1">Metallo-beta-lactamase domain-containing protein</fullName>
    </recommendedName>
</protein>
<dbReference type="InterPro" id="IPR001279">
    <property type="entry name" value="Metallo-B-lactamas"/>
</dbReference>
<accession>A0A4P6ZIQ3</accession>
<dbReference type="InterPro" id="IPR052159">
    <property type="entry name" value="Competence_DNA_uptake"/>
</dbReference>
<dbReference type="OrthoDB" id="418728at2"/>
<dbReference type="KEGG" id="csal:NBC122_02707"/>
<dbReference type="Gene3D" id="3.60.15.10">
    <property type="entry name" value="Ribonuclease Z/Hydroxyacylglutathione hydrolase-like"/>
    <property type="match status" value="1"/>
</dbReference>
<dbReference type="InterPro" id="IPR036866">
    <property type="entry name" value="RibonucZ/Hydroxyglut_hydro"/>
</dbReference>
<dbReference type="SUPFAM" id="SSF56281">
    <property type="entry name" value="Metallo-hydrolase/oxidoreductase"/>
    <property type="match status" value="1"/>
</dbReference>
<sequence>MLNLRCFKAGKGDCFLLTWEKGQTHRLLIDSGIEGTYRFFGPLVRDFTENDSIVITHVDYDHIGGIFKWLNDDQQPINPSVGFYMNTPQLLITPEQSDKVGIEHGINLEELLKETGITPRPLFLYQYEDNILHLNGLQLKILSPTSEVLKKLIEEWTAREIYQNYLDKKLEDNDKVSAKGISNNRSKDDILNNAPQPHQWNKDLLNSSSIAFVLSFNDANILFMGDSNPDLVADELSDQGYTPDNKLPLEMLKISHHGAKYNTTKRLLEIIDCSDYLISTDSSGPYYHPSRETLILISEYGRSSRDKPIVIYSNYSLDIDKLLSEDERFNIEFKEIDQLEIVKKKDDGTFE</sequence>
<dbReference type="EMBL" id="CP037954">
    <property type="protein sequence ID" value="QBO59508.1"/>
    <property type="molecule type" value="Genomic_DNA"/>
</dbReference>
<organism evidence="2 3">
    <name type="scientific">Chryseobacterium salivictor</name>
    <dbReference type="NCBI Taxonomy" id="2547600"/>
    <lineage>
        <taxon>Bacteria</taxon>
        <taxon>Pseudomonadati</taxon>
        <taxon>Bacteroidota</taxon>
        <taxon>Flavobacteriia</taxon>
        <taxon>Flavobacteriales</taxon>
        <taxon>Weeksellaceae</taxon>
        <taxon>Chryseobacterium group</taxon>
        <taxon>Chryseobacterium</taxon>
    </lineage>
</organism>
<keyword evidence="3" id="KW-1185">Reference proteome</keyword>
<dbReference type="RefSeq" id="WP_133440842.1">
    <property type="nucleotide sequence ID" value="NZ_CP037954.1"/>
</dbReference>
<gene>
    <name evidence="2" type="ORF">NBC122_02707</name>
</gene>
<feature type="domain" description="Metallo-beta-lactamase" evidence="1">
    <location>
        <begin position="11"/>
        <end position="71"/>
    </location>
</feature>
<dbReference type="PANTHER" id="PTHR30619:SF1">
    <property type="entry name" value="RECOMBINATION PROTEIN 2"/>
    <property type="match status" value="1"/>
</dbReference>
<evidence type="ECO:0000313" key="2">
    <source>
        <dbReference type="EMBL" id="QBO59508.1"/>
    </source>
</evidence>
<dbReference type="AlphaFoldDB" id="A0A4P6ZIQ3"/>
<evidence type="ECO:0000313" key="3">
    <source>
        <dbReference type="Proteomes" id="UP000294419"/>
    </source>
</evidence>
<proteinExistence type="predicted"/>
<dbReference type="PANTHER" id="PTHR30619">
    <property type="entry name" value="DNA INTERNALIZATION/COMPETENCE PROTEIN COMEC/REC2"/>
    <property type="match status" value="1"/>
</dbReference>
<dbReference type="Proteomes" id="UP000294419">
    <property type="component" value="Chromosome"/>
</dbReference>
<reference evidence="2 3" key="1">
    <citation type="submission" date="2019-03" db="EMBL/GenBank/DDBJ databases">
        <authorList>
            <person name="Kim H."/>
            <person name="Yu S.-M."/>
        </authorList>
    </citation>
    <scope>NUCLEOTIDE SEQUENCE [LARGE SCALE GENOMIC DNA]</scope>
    <source>
        <strain evidence="2 3">NBC122</strain>
    </source>
</reference>
<name>A0A4P6ZIQ3_9FLAO</name>
<evidence type="ECO:0000259" key="1">
    <source>
        <dbReference type="Pfam" id="PF00753"/>
    </source>
</evidence>
<dbReference type="Pfam" id="PF00753">
    <property type="entry name" value="Lactamase_B"/>
    <property type="match status" value="1"/>
</dbReference>